<keyword evidence="8" id="KW-0862">Zinc</keyword>
<keyword evidence="11 13" id="KW-0472">Membrane</keyword>
<gene>
    <name evidence="15" type="ORF">FG382_10870</name>
</gene>
<feature type="repeat" description="ANK" evidence="12">
    <location>
        <begin position="355"/>
        <end position="387"/>
    </location>
</feature>
<sequence>MKLSPRELMSNREMPYFVISLIFSILLYILAILSLFGIAILLVLFAFLLYANMIMLGSIRGNGVRISEKQFPDIYERVVSLSTEMGLTKVPDVFVIHSEGAFNAFATRFLGRNMVVIYSEVFELARERGEAELDFIIAHELSHVKRRHVWKNILIMPAQFIPFLSQAYSRSCEYTCDREAAYYIQNGEAAKRAITILGVGKQLYTEVNEDAFLEQIHTESNVAVWLSEVLSSHPLLPKRVQAVGNFMRVEGTPTYYSNSTKIALGIGALFGIFFVCYIAVIALITAGSLTYASLFSGSLFDEFTPENELSAEEDYLSSDYSLTLTPLMEAVSNGDDSTVRNLLSSGADLEEVDSENTTALHYAIYGDNIAMAELLLVRGANPNTADDYTNALTAALEAENLEMASLLYEHGANPTTKDPQGYSALDMLGVSSEEDFLNIINNN</sequence>
<evidence type="ECO:0000256" key="13">
    <source>
        <dbReference type="SAM" id="Phobius"/>
    </source>
</evidence>
<keyword evidence="16" id="KW-1185">Reference proteome</keyword>
<dbReference type="CDD" id="cd07325">
    <property type="entry name" value="M48_Ste24p_like"/>
    <property type="match status" value="1"/>
</dbReference>
<evidence type="ECO:0000256" key="6">
    <source>
        <dbReference type="ARBA" id="ARBA00022723"/>
    </source>
</evidence>
<dbReference type="InterPro" id="IPR036770">
    <property type="entry name" value="Ankyrin_rpt-contain_sf"/>
</dbReference>
<dbReference type="InterPro" id="IPR002110">
    <property type="entry name" value="Ankyrin_rpt"/>
</dbReference>
<dbReference type="Proteomes" id="UP000317316">
    <property type="component" value="Unassembled WGS sequence"/>
</dbReference>
<accession>A0A544T6G9</accession>
<reference evidence="15 16" key="1">
    <citation type="submission" date="2019-05" db="EMBL/GenBank/DDBJ databases">
        <title>Psychrobacillus vulpis sp. nov., a new species isolated from feces of a red fox that inhabits in The Tablas de Daimiel Natural Park, Albacete, Spain.</title>
        <authorList>
            <person name="Rodriguez M."/>
            <person name="Reina J.C."/>
            <person name="Bejar V."/>
            <person name="Llamas I."/>
        </authorList>
    </citation>
    <scope>NUCLEOTIDE SEQUENCE [LARGE SCALE GENOMIC DNA]</scope>
    <source>
        <strain evidence="15 16">NEAU-3TGS17</strain>
    </source>
</reference>
<evidence type="ECO:0000256" key="3">
    <source>
        <dbReference type="ARBA" id="ARBA00022475"/>
    </source>
</evidence>
<dbReference type="InterPro" id="IPR050083">
    <property type="entry name" value="HtpX_protease"/>
</dbReference>
<dbReference type="GO" id="GO:0006508">
    <property type="term" value="P:proteolysis"/>
    <property type="evidence" value="ECO:0007669"/>
    <property type="project" value="UniProtKB-KW"/>
</dbReference>
<dbReference type="Gene3D" id="3.30.2010.10">
    <property type="entry name" value="Metalloproteases ('zincins'), catalytic domain"/>
    <property type="match status" value="1"/>
</dbReference>
<evidence type="ECO:0000256" key="9">
    <source>
        <dbReference type="ARBA" id="ARBA00022989"/>
    </source>
</evidence>
<keyword evidence="10" id="KW-0482">Metalloprotease</keyword>
<keyword evidence="7" id="KW-0378">Hydrolase</keyword>
<keyword evidence="4" id="KW-0645">Protease</keyword>
<keyword evidence="6" id="KW-0479">Metal-binding</keyword>
<dbReference type="SUPFAM" id="SSF48403">
    <property type="entry name" value="Ankyrin repeat"/>
    <property type="match status" value="1"/>
</dbReference>
<feature type="transmembrane region" description="Helical" evidence="13">
    <location>
        <begin position="262"/>
        <end position="284"/>
    </location>
</feature>
<evidence type="ECO:0000259" key="14">
    <source>
        <dbReference type="Pfam" id="PF01435"/>
    </source>
</evidence>
<evidence type="ECO:0000256" key="4">
    <source>
        <dbReference type="ARBA" id="ARBA00022670"/>
    </source>
</evidence>
<feature type="domain" description="Peptidase M48" evidence="14">
    <location>
        <begin position="69"/>
        <end position="156"/>
    </location>
</feature>
<keyword evidence="3" id="KW-1003">Cell membrane</keyword>
<evidence type="ECO:0000256" key="10">
    <source>
        <dbReference type="ARBA" id="ARBA00023049"/>
    </source>
</evidence>
<dbReference type="SMART" id="SM00248">
    <property type="entry name" value="ANK"/>
    <property type="match status" value="3"/>
</dbReference>
<keyword evidence="12" id="KW-0040">ANK repeat</keyword>
<dbReference type="OrthoDB" id="9810445at2"/>
<organism evidence="15 16">
    <name type="scientific">Psychrobacillus lasiicapitis</name>
    <dbReference type="NCBI Taxonomy" id="1636719"/>
    <lineage>
        <taxon>Bacteria</taxon>
        <taxon>Bacillati</taxon>
        <taxon>Bacillota</taxon>
        <taxon>Bacilli</taxon>
        <taxon>Bacillales</taxon>
        <taxon>Bacillaceae</taxon>
        <taxon>Psychrobacillus</taxon>
    </lineage>
</organism>
<evidence type="ECO:0000256" key="5">
    <source>
        <dbReference type="ARBA" id="ARBA00022692"/>
    </source>
</evidence>
<dbReference type="EMBL" id="VDGH01000006">
    <property type="protein sequence ID" value="TQR13031.1"/>
    <property type="molecule type" value="Genomic_DNA"/>
</dbReference>
<feature type="domain" description="Peptidase M48" evidence="14">
    <location>
        <begin position="160"/>
        <end position="243"/>
    </location>
</feature>
<evidence type="ECO:0000256" key="8">
    <source>
        <dbReference type="ARBA" id="ARBA00022833"/>
    </source>
</evidence>
<comment type="caution">
    <text evidence="15">The sequence shown here is derived from an EMBL/GenBank/DDBJ whole genome shotgun (WGS) entry which is preliminary data.</text>
</comment>
<evidence type="ECO:0000256" key="7">
    <source>
        <dbReference type="ARBA" id="ARBA00022801"/>
    </source>
</evidence>
<dbReference type="PANTHER" id="PTHR43221">
    <property type="entry name" value="PROTEASE HTPX"/>
    <property type="match status" value="1"/>
</dbReference>
<evidence type="ECO:0000256" key="1">
    <source>
        <dbReference type="ARBA" id="ARBA00001947"/>
    </source>
</evidence>
<evidence type="ECO:0000256" key="12">
    <source>
        <dbReference type="PROSITE-ProRule" id="PRU00023"/>
    </source>
</evidence>
<keyword evidence="9 13" id="KW-1133">Transmembrane helix</keyword>
<comment type="subcellular location">
    <subcellularLocation>
        <location evidence="2">Cell membrane</location>
        <topology evidence="2">Multi-pass membrane protein</topology>
    </subcellularLocation>
</comment>
<feature type="transmembrane region" description="Helical" evidence="13">
    <location>
        <begin position="17"/>
        <end position="50"/>
    </location>
</feature>
<evidence type="ECO:0000256" key="2">
    <source>
        <dbReference type="ARBA" id="ARBA00004651"/>
    </source>
</evidence>
<protein>
    <submittedName>
        <fullName evidence="15">Heat-shock protein HtpX</fullName>
    </submittedName>
</protein>
<dbReference type="GO" id="GO:0046872">
    <property type="term" value="F:metal ion binding"/>
    <property type="evidence" value="ECO:0007669"/>
    <property type="project" value="UniProtKB-KW"/>
</dbReference>
<dbReference type="PROSITE" id="PS50088">
    <property type="entry name" value="ANK_REPEAT"/>
    <property type="match status" value="2"/>
</dbReference>
<comment type="cofactor">
    <cofactor evidence="1">
        <name>Zn(2+)</name>
        <dbReference type="ChEBI" id="CHEBI:29105"/>
    </cofactor>
</comment>
<dbReference type="GO" id="GO:0004222">
    <property type="term" value="F:metalloendopeptidase activity"/>
    <property type="evidence" value="ECO:0007669"/>
    <property type="project" value="InterPro"/>
</dbReference>
<feature type="repeat" description="ANK" evidence="12">
    <location>
        <begin position="322"/>
        <end position="354"/>
    </location>
</feature>
<dbReference type="InterPro" id="IPR001915">
    <property type="entry name" value="Peptidase_M48"/>
</dbReference>
<evidence type="ECO:0000256" key="11">
    <source>
        <dbReference type="ARBA" id="ARBA00023136"/>
    </source>
</evidence>
<dbReference type="AlphaFoldDB" id="A0A544T6G9"/>
<proteinExistence type="predicted"/>
<dbReference type="PANTHER" id="PTHR43221:SF1">
    <property type="entry name" value="PROTEASE HTPX"/>
    <property type="match status" value="1"/>
</dbReference>
<dbReference type="Pfam" id="PF12796">
    <property type="entry name" value="Ank_2"/>
    <property type="match status" value="1"/>
</dbReference>
<dbReference type="Pfam" id="PF01435">
    <property type="entry name" value="Peptidase_M48"/>
    <property type="match status" value="2"/>
</dbReference>
<dbReference type="Gene3D" id="1.25.40.20">
    <property type="entry name" value="Ankyrin repeat-containing domain"/>
    <property type="match status" value="1"/>
</dbReference>
<dbReference type="PROSITE" id="PS50297">
    <property type="entry name" value="ANK_REP_REGION"/>
    <property type="match status" value="2"/>
</dbReference>
<keyword evidence="5 13" id="KW-0812">Transmembrane</keyword>
<evidence type="ECO:0000313" key="15">
    <source>
        <dbReference type="EMBL" id="TQR13031.1"/>
    </source>
</evidence>
<name>A0A544T6G9_9BACI</name>
<dbReference type="GO" id="GO:0005886">
    <property type="term" value="C:plasma membrane"/>
    <property type="evidence" value="ECO:0007669"/>
    <property type="project" value="UniProtKB-SubCell"/>
</dbReference>
<evidence type="ECO:0000313" key="16">
    <source>
        <dbReference type="Proteomes" id="UP000317316"/>
    </source>
</evidence>